<sequence>MKCRPLQKPEPTSRSKQITKLSNDLVYSRTVYAFGSQDSSDVLVSPNSCDALVPPTPGKPPAIANQKPDPGDVLVPTNHSLITH</sequence>
<dbReference type="Proteomes" id="UP000887116">
    <property type="component" value="Unassembled WGS sequence"/>
</dbReference>
<accession>A0A8X6J9S5</accession>
<comment type="caution">
    <text evidence="2">The sequence shown here is derived from an EMBL/GenBank/DDBJ whole genome shotgun (WGS) entry which is preliminary data.</text>
</comment>
<gene>
    <name evidence="2" type="ORF">TNCT_278221</name>
</gene>
<evidence type="ECO:0000313" key="2">
    <source>
        <dbReference type="EMBL" id="GFR16583.1"/>
    </source>
</evidence>
<dbReference type="EMBL" id="BMAO01027412">
    <property type="protein sequence ID" value="GFR16583.1"/>
    <property type="molecule type" value="Genomic_DNA"/>
</dbReference>
<name>A0A8X6J9S5_TRICU</name>
<keyword evidence="3" id="KW-1185">Reference proteome</keyword>
<proteinExistence type="predicted"/>
<reference evidence="2" key="1">
    <citation type="submission" date="2020-07" db="EMBL/GenBank/DDBJ databases">
        <title>Multicomponent nature underlies the extraordinary mechanical properties of spider dragline silk.</title>
        <authorList>
            <person name="Kono N."/>
            <person name="Nakamura H."/>
            <person name="Mori M."/>
            <person name="Yoshida Y."/>
            <person name="Ohtoshi R."/>
            <person name="Malay A.D."/>
            <person name="Moran D.A.P."/>
            <person name="Tomita M."/>
            <person name="Numata K."/>
            <person name="Arakawa K."/>
        </authorList>
    </citation>
    <scope>NUCLEOTIDE SEQUENCE</scope>
</reference>
<organism evidence="2 3">
    <name type="scientific">Trichonephila clavata</name>
    <name type="common">Joro spider</name>
    <name type="synonym">Nephila clavata</name>
    <dbReference type="NCBI Taxonomy" id="2740835"/>
    <lineage>
        <taxon>Eukaryota</taxon>
        <taxon>Metazoa</taxon>
        <taxon>Ecdysozoa</taxon>
        <taxon>Arthropoda</taxon>
        <taxon>Chelicerata</taxon>
        <taxon>Arachnida</taxon>
        <taxon>Araneae</taxon>
        <taxon>Araneomorphae</taxon>
        <taxon>Entelegynae</taxon>
        <taxon>Araneoidea</taxon>
        <taxon>Nephilidae</taxon>
        <taxon>Trichonephila</taxon>
    </lineage>
</organism>
<evidence type="ECO:0000313" key="3">
    <source>
        <dbReference type="Proteomes" id="UP000887116"/>
    </source>
</evidence>
<feature type="region of interest" description="Disordered" evidence="1">
    <location>
        <begin position="54"/>
        <end position="84"/>
    </location>
</feature>
<dbReference type="AlphaFoldDB" id="A0A8X6J9S5"/>
<protein>
    <submittedName>
        <fullName evidence="2">Uncharacterized protein</fullName>
    </submittedName>
</protein>
<evidence type="ECO:0000256" key="1">
    <source>
        <dbReference type="SAM" id="MobiDB-lite"/>
    </source>
</evidence>